<dbReference type="Proteomes" id="UP000694240">
    <property type="component" value="Chromosome 8"/>
</dbReference>
<evidence type="ECO:0000313" key="2">
    <source>
        <dbReference type="Proteomes" id="UP000694240"/>
    </source>
</evidence>
<protein>
    <submittedName>
        <fullName evidence="1">Uncharacterized protein</fullName>
    </submittedName>
</protein>
<keyword evidence="2" id="KW-1185">Reference proteome</keyword>
<name>A0A8T2AP48_9BRAS</name>
<gene>
    <name evidence="1" type="ORF">ISN45_Aa03g002010</name>
</gene>
<proteinExistence type="predicted"/>
<evidence type="ECO:0000313" key="1">
    <source>
        <dbReference type="EMBL" id="KAG7575738.1"/>
    </source>
</evidence>
<comment type="caution">
    <text evidence="1">The sequence shown here is derived from an EMBL/GenBank/DDBJ whole genome shotgun (WGS) entry which is preliminary data.</text>
</comment>
<organism evidence="1 2">
    <name type="scientific">Arabidopsis thaliana x Arabidopsis arenosa</name>
    <dbReference type="NCBI Taxonomy" id="1240361"/>
    <lineage>
        <taxon>Eukaryota</taxon>
        <taxon>Viridiplantae</taxon>
        <taxon>Streptophyta</taxon>
        <taxon>Embryophyta</taxon>
        <taxon>Tracheophyta</taxon>
        <taxon>Spermatophyta</taxon>
        <taxon>Magnoliopsida</taxon>
        <taxon>eudicotyledons</taxon>
        <taxon>Gunneridae</taxon>
        <taxon>Pentapetalae</taxon>
        <taxon>rosids</taxon>
        <taxon>malvids</taxon>
        <taxon>Brassicales</taxon>
        <taxon>Brassicaceae</taxon>
        <taxon>Camelineae</taxon>
        <taxon>Arabidopsis</taxon>
    </lineage>
</organism>
<dbReference type="EMBL" id="JAEFBK010000008">
    <property type="protein sequence ID" value="KAG7575738.1"/>
    <property type="molecule type" value="Genomic_DNA"/>
</dbReference>
<accession>A0A8T2AP48</accession>
<dbReference type="AlphaFoldDB" id="A0A8T2AP48"/>
<sequence>MPPNMRSVMSLVNRKINMNIQGMRSMGARRNFCSSVGSKGEGLKTRLVRPRFGFDSLIFGCCLYTCWDLANFYPKWKKNNEEDKLMKERHDKVVLEARRRRDKKLNTE</sequence>
<reference evidence="1 2" key="1">
    <citation type="submission" date="2020-12" db="EMBL/GenBank/DDBJ databases">
        <title>Concerted genomic and epigenomic changes stabilize Arabidopsis allopolyploids.</title>
        <authorList>
            <person name="Chen Z."/>
        </authorList>
    </citation>
    <scope>NUCLEOTIDE SEQUENCE [LARGE SCALE GENOMIC DNA]</scope>
    <source>
        <strain evidence="1">Allo738</strain>
        <tissue evidence="1">Leaf</tissue>
    </source>
</reference>